<dbReference type="GO" id="GO:0016887">
    <property type="term" value="F:ATP hydrolysis activity"/>
    <property type="evidence" value="ECO:0007669"/>
    <property type="project" value="InterPro"/>
</dbReference>
<dbReference type="InterPro" id="IPR003593">
    <property type="entry name" value="AAA+_ATPase"/>
</dbReference>
<feature type="domain" description="ABC transporter" evidence="9">
    <location>
        <begin position="18"/>
        <end position="254"/>
    </location>
</feature>
<dbReference type="SUPFAM" id="SSF52540">
    <property type="entry name" value="P-loop containing nucleoside triphosphate hydrolases"/>
    <property type="match status" value="2"/>
</dbReference>
<evidence type="ECO:0000259" key="9">
    <source>
        <dbReference type="PROSITE" id="PS50893"/>
    </source>
</evidence>
<evidence type="ECO:0000313" key="10">
    <source>
        <dbReference type="EMBL" id="SDK17772.1"/>
    </source>
</evidence>
<proteinExistence type="predicted"/>
<dbReference type="Gene3D" id="3.40.50.300">
    <property type="entry name" value="P-loop containing nucleotide triphosphate hydrolases"/>
    <property type="match status" value="2"/>
</dbReference>
<accession>A0A1G8ZRP4</accession>
<comment type="subcellular location">
    <subcellularLocation>
        <location evidence="1">Cell membrane</location>
        <topology evidence="1">Peripheral membrane protein</topology>
    </subcellularLocation>
</comment>
<keyword evidence="3" id="KW-1003">Cell membrane</keyword>
<dbReference type="EMBL" id="FNFF01000005">
    <property type="protein sequence ID" value="SDK17772.1"/>
    <property type="molecule type" value="Genomic_DNA"/>
</dbReference>
<dbReference type="STRING" id="417292.SAMN05421806_105155"/>
<dbReference type="PROSITE" id="PS50893">
    <property type="entry name" value="ABC_TRANSPORTER_2"/>
    <property type="match status" value="2"/>
</dbReference>
<evidence type="ECO:0000256" key="7">
    <source>
        <dbReference type="ARBA" id="ARBA00022967"/>
    </source>
</evidence>
<sequence length="512" mass="54352">MPATREAPPPGGGAAPLLTMRNVSKSFLGVRVLHDVSLDLAAGEVHALVGENGAGKSTLMKVLAGEHVPDSGTIELDGTTHAFTHPQQAQAAGVGIIHQEFALLEHRTVAENVFLGREPTRYGMVDRRAMERRTGELLAELGESGVSPRAHVRDLSVARRQTVEIVKALASDVRVLVMDEPTAPLAEHEARLLHALVRRLADRGLGILYISHRLREVFELSHRITVLKDGRHVTTVPTADTDTDTIVRAMVGRELGAYYPPRARPGETGGTALTLRGGGNRRLHGIDLDLRSGEVTGIAGLQGSGRTSLARALFGAAPFTEGDMTVGGRTLRPRSPREAIRAGIALVTEDRKGEGLALRQSVRDNALLVTRAVPGQQHASAARGLAGLLDRVRLQARGGSDQQVQFLSGGNQQKVVIAKWLAAAPKVLLFDEPTRGVDVGAKAAIHTLVRDLAKEGLAVLIISSELPELIGMSDRILVMSDGRLAGELPAGAPEEDIMRLATGPADEGTAAA</sequence>
<keyword evidence="2" id="KW-0813">Transport</keyword>
<evidence type="ECO:0000256" key="2">
    <source>
        <dbReference type="ARBA" id="ARBA00022448"/>
    </source>
</evidence>
<dbReference type="GO" id="GO:0005886">
    <property type="term" value="C:plasma membrane"/>
    <property type="evidence" value="ECO:0007669"/>
    <property type="project" value="UniProtKB-SubCell"/>
</dbReference>
<feature type="domain" description="ABC transporter" evidence="9">
    <location>
        <begin position="268"/>
        <end position="509"/>
    </location>
</feature>
<reference evidence="10 11" key="1">
    <citation type="submission" date="2016-10" db="EMBL/GenBank/DDBJ databases">
        <authorList>
            <person name="de Groot N.N."/>
        </authorList>
    </citation>
    <scope>NUCLEOTIDE SEQUENCE [LARGE SCALE GENOMIC DNA]</scope>
    <source>
        <strain evidence="10 11">CGMCC 4.5727</strain>
    </source>
</reference>
<name>A0A1G8ZRP4_9ACTN</name>
<gene>
    <name evidence="10" type="ORF">SAMN05421806_105155</name>
</gene>
<keyword evidence="11" id="KW-1185">Reference proteome</keyword>
<dbReference type="CDD" id="cd03215">
    <property type="entry name" value="ABC_Carb_Monos_II"/>
    <property type="match status" value="1"/>
</dbReference>
<dbReference type="FunFam" id="3.40.50.300:FF:000127">
    <property type="entry name" value="Ribose import ATP-binding protein RbsA"/>
    <property type="match status" value="1"/>
</dbReference>
<dbReference type="GO" id="GO:0005524">
    <property type="term" value="F:ATP binding"/>
    <property type="evidence" value="ECO:0007669"/>
    <property type="project" value="UniProtKB-KW"/>
</dbReference>
<dbReference type="Pfam" id="PF00005">
    <property type="entry name" value="ABC_tran"/>
    <property type="match status" value="2"/>
</dbReference>
<dbReference type="InterPro" id="IPR003439">
    <property type="entry name" value="ABC_transporter-like_ATP-bd"/>
</dbReference>
<dbReference type="PANTHER" id="PTHR43790:SF9">
    <property type="entry name" value="GALACTOFURANOSE TRANSPORTER ATP-BINDING PROTEIN YTFR"/>
    <property type="match status" value="1"/>
</dbReference>
<keyword evidence="7" id="KW-1278">Translocase</keyword>
<evidence type="ECO:0000256" key="8">
    <source>
        <dbReference type="ARBA" id="ARBA00023136"/>
    </source>
</evidence>
<dbReference type="PROSITE" id="PS00211">
    <property type="entry name" value="ABC_TRANSPORTER_1"/>
    <property type="match status" value="1"/>
</dbReference>
<dbReference type="InterPro" id="IPR017871">
    <property type="entry name" value="ABC_transporter-like_CS"/>
</dbReference>
<evidence type="ECO:0000256" key="5">
    <source>
        <dbReference type="ARBA" id="ARBA00022741"/>
    </source>
</evidence>
<keyword evidence="5" id="KW-0547">Nucleotide-binding</keyword>
<dbReference type="PANTHER" id="PTHR43790">
    <property type="entry name" value="CARBOHYDRATE TRANSPORT ATP-BINDING PROTEIN MG119-RELATED"/>
    <property type="match status" value="1"/>
</dbReference>
<evidence type="ECO:0000256" key="1">
    <source>
        <dbReference type="ARBA" id="ARBA00004202"/>
    </source>
</evidence>
<keyword evidence="4" id="KW-0677">Repeat</keyword>
<evidence type="ECO:0000256" key="3">
    <source>
        <dbReference type="ARBA" id="ARBA00022475"/>
    </source>
</evidence>
<evidence type="ECO:0000256" key="4">
    <source>
        <dbReference type="ARBA" id="ARBA00022737"/>
    </source>
</evidence>
<dbReference type="InterPro" id="IPR027417">
    <property type="entry name" value="P-loop_NTPase"/>
</dbReference>
<evidence type="ECO:0000313" key="11">
    <source>
        <dbReference type="Proteomes" id="UP000199155"/>
    </source>
</evidence>
<dbReference type="SMART" id="SM00382">
    <property type="entry name" value="AAA"/>
    <property type="match status" value="2"/>
</dbReference>
<dbReference type="AlphaFoldDB" id="A0A1G8ZRP4"/>
<keyword evidence="6 10" id="KW-0067">ATP-binding</keyword>
<evidence type="ECO:0000256" key="6">
    <source>
        <dbReference type="ARBA" id="ARBA00022840"/>
    </source>
</evidence>
<protein>
    <submittedName>
        <fullName evidence="10">Ribose transport system ATP-binding protein</fullName>
    </submittedName>
</protein>
<organism evidence="10 11">
    <name type="scientific">Streptomyces indicus</name>
    <dbReference type="NCBI Taxonomy" id="417292"/>
    <lineage>
        <taxon>Bacteria</taxon>
        <taxon>Bacillati</taxon>
        <taxon>Actinomycetota</taxon>
        <taxon>Actinomycetes</taxon>
        <taxon>Kitasatosporales</taxon>
        <taxon>Streptomycetaceae</taxon>
        <taxon>Streptomyces</taxon>
    </lineage>
</organism>
<keyword evidence="8" id="KW-0472">Membrane</keyword>
<dbReference type="Proteomes" id="UP000199155">
    <property type="component" value="Unassembled WGS sequence"/>
</dbReference>
<dbReference type="InterPro" id="IPR050107">
    <property type="entry name" value="ABC_carbohydrate_import_ATPase"/>
</dbReference>
<dbReference type="CDD" id="cd03216">
    <property type="entry name" value="ABC_Carb_Monos_I"/>
    <property type="match status" value="1"/>
</dbReference>